<keyword evidence="1" id="KW-0472">Membrane</keyword>
<protein>
    <submittedName>
        <fullName evidence="3">Uncharacterized protein</fullName>
    </submittedName>
</protein>
<dbReference type="AlphaFoldDB" id="A0A7S1BYT3"/>
<reference evidence="3" key="1">
    <citation type="submission" date="2021-01" db="EMBL/GenBank/DDBJ databases">
        <authorList>
            <person name="Corre E."/>
            <person name="Pelletier E."/>
            <person name="Niang G."/>
            <person name="Scheremetjew M."/>
            <person name="Finn R."/>
            <person name="Kale V."/>
            <person name="Holt S."/>
            <person name="Cochrane G."/>
            <person name="Meng A."/>
            <person name="Brown T."/>
            <person name="Cohen L."/>
        </authorList>
    </citation>
    <scope>NUCLEOTIDE SEQUENCE</scope>
    <source>
        <strain evidence="3">308</strain>
    </source>
</reference>
<evidence type="ECO:0000256" key="1">
    <source>
        <dbReference type="SAM" id="Phobius"/>
    </source>
</evidence>
<accession>A0A7S1BYT3</accession>
<evidence type="ECO:0000313" key="3">
    <source>
        <dbReference type="EMBL" id="CAD8901062.1"/>
    </source>
</evidence>
<organism evidence="3">
    <name type="scientific">Corethron hystrix</name>
    <dbReference type="NCBI Taxonomy" id="216773"/>
    <lineage>
        <taxon>Eukaryota</taxon>
        <taxon>Sar</taxon>
        <taxon>Stramenopiles</taxon>
        <taxon>Ochrophyta</taxon>
        <taxon>Bacillariophyta</taxon>
        <taxon>Coscinodiscophyceae</taxon>
        <taxon>Corethrophycidae</taxon>
        <taxon>Corethrales</taxon>
        <taxon>Corethraceae</taxon>
        <taxon>Corethron</taxon>
    </lineage>
</organism>
<sequence length="174" mass="18571">MKIVASIIAATLGSAAAFTATPLSIRTDLRLRSDATADESVETAVDEVDIAPPAEEVLAVPGSVSSSAFCRGYVGGEGPEPMLMGGTSINWDPAGFTQVSASSGLVSTQLAVVETGAVIRCTLFVFIVDVKPYITRIHFGVDHFILFSLLILIIHIQLCHNAARTHKYQMHLTW</sequence>
<keyword evidence="2" id="KW-0732">Signal</keyword>
<feature type="chain" id="PRO_5031018637" evidence="2">
    <location>
        <begin position="18"/>
        <end position="174"/>
    </location>
</feature>
<proteinExistence type="predicted"/>
<gene>
    <name evidence="3" type="ORF">CHYS00102_LOCUS28281</name>
</gene>
<evidence type="ECO:0000256" key="2">
    <source>
        <dbReference type="SAM" id="SignalP"/>
    </source>
</evidence>
<dbReference type="EMBL" id="HBFR01038733">
    <property type="protein sequence ID" value="CAD8901062.1"/>
    <property type="molecule type" value="Transcribed_RNA"/>
</dbReference>
<keyword evidence="1" id="KW-0812">Transmembrane</keyword>
<keyword evidence="1" id="KW-1133">Transmembrane helix</keyword>
<name>A0A7S1BYT3_9STRA</name>
<feature type="signal peptide" evidence="2">
    <location>
        <begin position="1"/>
        <end position="17"/>
    </location>
</feature>
<feature type="transmembrane region" description="Helical" evidence="1">
    <location>
        <begin position="144"/>
        <end position="163"/>
    </location>
</feature>